<sequence length="378" mass="43008">MSAVYHSYSEGEEHDNDDILQSKLADLEKEVKALRLRKNELEQLLQQPVEFKDVASEKRVARTVGSHKHFQNFESAFLQKKLTLHNLTGAVVVMKEGRDFIVKFSASARGCYCEPNYVHFRKLIRGPWTVVRYFLPDSVNLREMVKTSPLNNDGDIIHFIQSIQLCVEAYHDRKHQITLTKELAKSRGIKLFSSTDYMFVMFTIRETNRRSFPVTVSLIYESSGVRPTFLEVQSKGVDKRTVVSIEEEFEVLKMLSLNRGFDILFVKQDENTEDSLSEGSSNFLVLDESDPKGQGRPSIESSDSLDSENERDESDRSQIKGQRKGVGLRSRGGINRQRNYVGSSSQRIANKSSRKNMGRDAGKNPRKGVASVSGITRR</sequence>
<dbReference type="PANTHER" id="PTHR14582:SF1">
    <property type="entry name" value="CENTROMERE PROTEIN O"/>
    <property type="match status" value="1"/>
</dbReference>
<evidence type="ECO:0000256" key="5">
    <source>
        <dbReference type="ARBA" id="ARBA00022454"/>
    </source>
</evidence>
<evidence type="ECO:0000256" key="2">
    <source>
        <dbReference type="ARBA" id="ARBA00004584"/>
    </source>
</evidence>
<keyword evidence="6" id="KW-0539">Nucleus</keyword>
<keyword evidence="7" id="KW-0137">Centromere</keyword>
<proteinExistence type="inferred from homology"/>
<keyword evidence="11" id="KW-1185">Reference proteome</keyword>
<accession>A0A067RMY5</accession>
<dbReference type="InParanoid" id="A0A067RMY5"/>
<name>A0A067RMY5_ZOONE</name>
<feature type="compositionally biased region" description="Polar residues" evidence="9">
    <location>
        <begin position="336"/>
        <end position="351"/>
    </location>
</feature>
<feature type="compositionally biased region" description="Acidic residues" evidence="9">
    <location>
        <begin position="303"/>
        <end position="312"/>
    </location>
</feature>
<evidence type="ECO:0000313" key="11">
    <source>
        <dbReference type="Proteomes" id="UP000027135"/>
    </source>
</evidence>
<reference evidence="10 11" key="1">
    <citation type="journal article" date="2014" name="Nat. Commun.">
        <title>Molecular traces of alternative social organization in a termite genome.</title>
        <authorList>
            <person name="Terrapon N."/>
            <person name="Li C."/>
            <person name="Robertson H.M."/>
            <person name="Ji L."/>
            <person name="Meng X."/>
            <person name="Booth W."/>
            <person name="Chen Z."/>
            <person name="Childers C.P."/>
            <person name="Glastad K.M."/>
            <person name="Gokhale K."/>
            <person name="Gowin J."/>
            <person name="Gronenberg W."/>
            <person name="Hermansen R.A."/>
            <person name="Hu H."/>
            <person name="Hunt B.G."/>
            <person name="Huylmans A.K."/>
            <person name="Khalil S.M."/>
            <person name="Mitchell R.D."/>
            <person name="Munoz-Torres M.C."/>
            <person name="Mustard J.A."/>
            <person name="Pan H."/>
            <person name="Reese J.T."/>
            <person name="Scharf M.E."/>
            <person name="Sun F."/>
            <person name="Vogel H."/>
            <person name="Xiao J."/>
            <person name="Yang W."/>
            <person name="Yang Z."/>
            <person name="Yang Z."/>
            <person name="Zhou J."/>
            <person name="Zhu J."/>
            <person name="Brent C.S."/>
            <person name="Elsik C.G."/>
            <person name="Goodisman M.A."/>
            <person name="Liberles D.A."/>
            <person name="Roe R.M."/>
            <person name="Vargo E.L."/>
            <person name="Vilcinskas A."/>
            <person name="Wang J."/>
            <person name="Bornberg-Bauer E."/>
            <person name="Korb J."/>
            <person name="Zhang G."/>
            <person name="Liebig J."/>
        </authorList>
    </citation>
    <scope>NUCLEOTIDE SEQUENCE [LARGE SCALE GENOMIC DNA]</scope>
    <source>
        <tissue evidence="10">Whole organism</tissue>
    </source>
</reference>
<keyword evidence="5" id="KW-0158">Chromosome</keyword>
<dbReference type="AlphaFoldDB" id="A0A067RMY5"/>
<feature type="region of interest" description="Disordered" evidence="9">
    <location>
        <begin position="275"/>
        <end position="378"/>
    </location>
</feature>
<protein>
    <recommendedName>
        <fullName evidence="4">Centromere protein O</fullName>
    </recommendedName>
</protein>
<evidence type="ECO:0000256" key="7">
    <source>
        <dbReference type="ARBA" id="ARBA00023328"/>
    </source>
</evidence>
<feature type="coiled-coil region" evidence="8">
    <location>
        <begin position="17"/>
        <end position="47"/>
    </location>
</feature>
<evidence type="ECO:0000313" key="10">
    <source>
        <dbReference type="EMBL" id="KDR24423.1"/>
    </source>
</evidence>
<dbReference type="PANTHER" id="PTHR14582">
    <property type="entry name" value="INNER KINETOCHORE SUBUNIT MAL2"/>
    <property type="match status" value="1"/>
</dbReference>
<evidence type="ECO:0000256" key="4">
    <source>
        <dbReference type="ARBA" id="ARBA00016395"/>
    </source>
</evidence>
<dbReference type="GO" id="GO:0031511">
    <property type="term" value="C:Mis6-Sim4 complex"/>
    <property type="evidence" value="ECO:0007669"/>
    <property type="project" value="TreeGrafter"/>
</dbReference>
<dbReference type="InterPro" id="IPR018464">
    <property type="entry name" value="CENP-O"/>
</dbReference>
<keyword evidence="8" id="KW-0175">Coiled coil</keyword>
<dbReference type="EMBL" id="KK852413">
    <property type="protein sequence ID" value="KDR24423.1"/>
    <property type="molecule type" value="Genomic_DNA"/>
</dbReference>
<comment type="subcellular location">
    <subcellularLocation>
        <location evidence="2">Chromosome</location>
        <location evidence="2">Centromere</location>
    </subcellularLocation>
    <subcellularLocation>
        <location evidence="1">Nucleus</location>
    </subcellularLocation>
</comment>
<evidence type="ECO:0000256" key="6">
    <source>
        <dbReference type="ARBA" id="ARBA00023242"/>
    </source>
</evidence>
<evidence type="ECO:0000256" key="3">
    <source>
        <dbReference type="ARBA" id="ARBA00007321"/>
    </source>
</evidence>
<evidence type="ECO:0000256" key="9">
    <source>
        <dbReference type="SAM" id="MobiDB-lite"/>
    </source>
</evidence>
<evidence type="ECO:0000256" key="1">
    <source>
        <dbReference type="ARBA" id="ARBA00004123"/>
    </source>
</evidence>
<evidence type="ECO:0000256" key="8">
    <source>
        <dbReference type="SAM" id="Coils"/>
    </source>
</evidence>
<dbReference type="GO" id="GO:0005634">
    <property type="term" value="C:nucleus"/>
    <property type="evidence" value="ECO:0007669"/>
    <property type="project" value="UniProtKB-SubCell"/>
</dbReference>
<dbReference type="Proteomes" id="UP000027135">
    <property type="component" value="Unassembled WGS sequence"/>
</dbReference>
<gene>
    <name evidence="10" type="ORF">L798_05084</name>
</gene>
<organism evidence="10 11">
    <name type="scientific">Zootermopsis nevadensis</name>
    <name type="common">Dampwood termite</name>
    <dbReference type="NCBI Taxonomy" id="136037"/>
    <lineage>
        <taxon>Eukaryota</taxon>
        <taxon>Metazoa</taxon>
        <taxon>Ecdysozoa</taxon>
        <taxon>Arthropoda</taxon>
        <taxon>Hexapoda</taxon>
        <taxon>Insecta</taxon>
        <taxon>Pterygota</taxon>
        <taxon>Neoptera</taxon>
        <taxon>Polyneoptera</taxon>
        <taxon>Dictyoptera</taxon>
        <taxon>Blattodea</taxon>
        <taxon>Blattoidea</taxon>
        <taxon>Termitoidae</taxon>
        <taxon>Termopsidae</taxon>
        <taxon>Zootermopsis</taxon>
    </lineage>
</organism>
<dbReference type="OrthoDB" id="10432482at2759"/>
<comment type="similarity">
    <text evidence="3">Belongs to the CENP-O/MCM21 family.</text>
</comment>